<dbReference type="InterPro" id="IPR045018">
    <property type="entry name" value="Azg-like"/>
</dbReference>
<dbReference type="RefSeq" id="WP_101781062.1">
    <property type="nucleotide sequence ID" value="NZ_CP025543.1"/>
</dbReference>
<dbReference type="Pfam" id="PF00860">
    <property type="entry name" value="Xan_ur_permease"/>
    <property type="match status" value="1"/>
</dbReference>
<evidence type="ECO:0000313" key="8">
    <source>
        <dbReference type="EMBL" id="AUM63026.1"/>
    </source>
</evidence>
<dbReference type="InterPro" id="IPR006043">
    <property type="entry name" value="NCS2"/>
</dbReference>
<sequence length="493" mass="53003">MNINKKNENNFEGEKSKDALVASNSFIAKFFKFSNMNTTFKKEIIGGISTFLSMLYILSVEPQILAGETGANSILGDEVKMNINGVFLATALMSFLASFIMGLSANVPISLAPSMGVNAMFTFSVANHGGIGFEGALIATFISGLFFCIISVTKLRKEIMKSMPKSLHLAIGVGIGFFVAYVGLSNIGWVDKGQGVPVAQLGDLKGEYPAIILGTIAMFVAILLSFKKFFAPVAVVMLIGFIIAIILANSIPNSDVIQKSFGMAKWDSSKWDYNALFYGFAFNISSTWKQVGNSAIWTNPTMYISIFVFLILTFFDATGTITAVNVEISRESGIETEIPHRALMVDGGATIAASLMGVSNVGSFAESCVGISQGARTGFASIITSIGFLISIAIFPIFQMMPSCITGAATVFIGTVMIKSITGIEWEKPEMGLAAFFSILLMVTTYNISNGIAFTIFAYTVGSLATGKVKQIHPVMWVLNVVFILYFVAHAFL</sequence>
<keyword evidence="6 7" id="KW-0472">Membrane</keyword>
<reference evidence="8 9" key="1">
    <citation type="submission" date="2017-12" db="EMBL/GenBank/DDBJ databases">
        <title>Complete genome sequence of Spiroplasma monobiae MQ-1 (ATCC 33825).</title>
        <authorList>
            <person name="Tsai Y.-M."/>
            <person name="Lo W.-S."/>
            <person name="Wu P.-S."/>
            <person name="Cho S.-T."/>
            <person name="Kuo C.-H."/>
        </authorList>
    </citation>
    <scope>NUCLEOTIDE SEQUENCE [LARGE SCALE GENOMIC DNA]</scope>
    <source>
        <strain evidence="8 9">MQ-1</strain>
    </source>
</reference>
<dbReference type="Proteomes" id="UP000234790">
    <property type="component" value="Chromosome"/>
</dbReference>
<feature type="transmembrane region" description="Helical" evidence="7">
    <location>
        <begin position="302"/>
        <end position="326"/>
    </location>
</feature>
<feature type="transmembrane region" description="Helical" evidence="7">
    <location>
        <begin position="338"/>
        <end position="358"/>
    </location>
</feature>
<dbReference type="PANTHER" id="PTHR43337">
    <property type="entry name" value="XANTHINE/URACIL PERMEASE C887.17-RELATED"/>
    <property type="match status" value="1"/>
</dbReference>
<evidence type="ECO:0000256" key="7">
    <source>
        <dbReference type="SAM" id="Phobius"/>
    </source>
</evidence>
<accession>A0A2K9LVI5</accession>
<name>A0A2K9LVI5_SPISQ</name>
<comment type="subcellular location">
    <subcellularLocation>
        <location evidence="1">Endomembrane system</location>
        <topology evidence="1">Multi-pass membrane protein</topology>
    </subcellularLocation>
</comment>
<dbReference type="PANTHER" id="PTHR43337:SF1">
    <property type="entry name" value="XANTHINE_URACIL PERMEASE C887.17-RELATED"/>
    <property type="match status" value="1"/>
</dbReference>
<evidence type="ECO:0000256" key="6">
    <source>
        <dbReference type="ARBA" id="ARBA00023136"/>
    </source>
</evidence>
<evidence type="ECO:0000256" key="1">
    <source>
        <dbReference type="ARBA" id="ARBA00004127"/>
    </source>
</evidence>
<dbReference type="GO" id="GO:0012505">
    <property type="term" value="C:endomembrane system"/>
    <property type="evidence" value="ECO:0007669"/>
    <property type="project" value="UniProtKB-SubCell"/>
</dbReference>
<feature type="transmembrane region" description="Helical" evidence="7">
    <location>
        <begin position="405"/>
        <end position="424"/>
    </location>
</feature>
<evidence type="ECO:0000256" key="5">
    <source>
        <dbReference type="ARBA" id="ARBA00022989"/>
    </source>
</evidence>
<dbReference type="OrthoDB" id="9808458at2"/>
<feature type="transmembrane region" description="Helical" evidence="7">
    <location>
        <begin position="208"/>
        <end position="226"/>
    </location>
</feature>
<dbReference type="GO" id="GO:0005886">
    <property type="term" value="C:plasma membrane"/>
    <property type="evidence" value="ECO:0007669"/>
    <property type="project" value="TreeGrafter"/>
</dbReference>
<feature type="transmembrane region" description="Helical" evidence="7">
    <location>
        <begin position="378"/>
        <end position="398"/>
    </location>
</feature>
<organism evidence="8 9">
    <name type="scientific">Spiroplasma monobiae MQ-1</name>
    <dbReference type="NCBI Taxonomy" id="1336748"/>
    <lineage>
        <taxon>Bacteria</taxon>
        <taxon>Bacillati</taxon>
        <taxon>Mycoplasmatota</taxon>
        <taxon>Mollicutes</taxon>
        <taxon>Entomoplasmatales</taxon>
        <taxon>Spiroplasmataceae</taxon>
        <taxon>Spiroplasma</taxon>
    </lineage>
</organism>
<feature type="transmembrane region" description="Helical" evidence="7">
    <location>
        <begin position="474"/>
        <end position="492"/>
    </location>
</feature>
<evidence type="ECO:0000313" key="9">
    <source>
        <dbReference type="Proteomes" id="UP000234790"/>
    </source>
</evidence>
<proteinExistence type="inferred from homology"/>
<feature type="transmembrane region" description="Helical" evidence="7">
    <location>
        <begin position="86"/>
        <end position="111"/>
    </location>
</feature>
<dbReference type="AlphaFoldDB" id="A0A2K9LVI5"/>
<keyword evidence="4 7" id="KW-0812">Transmembrane</keyword>
<feature type="transmembrane region" description="Helical" evidence="7">
    <location>
        <begin position="131"/>
        <end position="155"/>
    </location>
</feature>
<evidence type="ECO:0000256" key="2">
    <source>
        <dbReference type="ARBA" id="ARBA00005697"/>
    </source>
</evidence>
<feature type="transmembrane region" description="Helical" evidence="7">
    <location>
        <begin position="233"/>
        <end position="251"/>
    </location>
</feature>
<gene>
    <name evidence="8" type="primary">pbuG</name>
    <name evidence="8" type="ORF">SMONO_v1c07770</name>
</gene>
<evidence type="ECO:0000256" key="3">
    <source>
        <dbReference type="ARBA" id="ARBA00022448"/>
    </source>
</evidence>
<keyword evidence="9" id="KW-1185">Reference proteome</keyword>
<feature type="transmembrane region" description="Helical" evidence="7">
    <location>
        <begin position="167"/>
        <end position="188"/>
    </location>
</feature>
<dbReference type="EMBL" id="CP025543">
    <property type="protein sequence ID" value="AUM63026.1"/>
    <property type="molecule type" value="Genomic_DNA"/>
</dbReference>
<comment type="similarity">
    <text evidence="2">Belongs to the nucleobase:cation symporter-2 (NCS2) (TC 2.A.40) family. Azg-like subfamily.</text>
</comment>
<dbReference type="GO" id="GO:0005345">
    <property type="term" value="F:purine nucleobase transmembrane transporter activity"/>
    <property type="evidence" value="ECO:0007669"/>
    <property type="project" value="TreeGrafter"/>
</dbReference>
<protein>
    <submittedName>
        <fullName evidence="8">Xanthine/uracil permease</fullName>
    </submittedName>
</protein>
<keyword evidence="5 7" id="KW-1133">Transmembrane helix</keyword>
<dbReference type="KEGG" id="smoo:SMONO_v1c07770"/>
<feature type="transmembrane region" description="Helical" evidence="7">
    <location>
        <begin position="436"/>
        <end position="462"/>
    </location>
</feature>
<keyword evidence="3" id="KW-0813">Transport</keyword>
<evidence type="ECO:0000256" key="4">
    <source>
        <dbReference type="ARBA" id="ARBA00022692"/>
    </source>
</evidence>